<feature type="transmembrane region" description="Helical" evidence="7">
    <location>
        <begin position="204"/>
        <end position="225"/>
    </location>
</feature>
<evidence type="ECO:0000256" key="2">
    <source>
        <dbReference type="ARBA" id="ARBA00022692"/>
    </source>
</evidence>
<evidence type="ECO:0000313" key="10">
    <source>
        <dbReference type="Proteomes" id="UP001446871"/>
    </source>
</evidence>
<reference evidence="9 10" key="1">
    <citation type="submission" date="2023-01" db="EMBL/GenBank/DDBJ databases">
        <title>Analysis of 21 Apiospora genomes using comparative genomics revels a genus with tremendous synthesis potential of carbohydrate active enzymes and secondary metabolites.</title>
        <authorList>
            <person name="Sorensen T."/>
        </authorList>
    </citation>
    <scope>NUCLEOTIDE SEQUENCE [LARGE SCALE GENOMIC DNA]</scope>
    <source>
        <strain evidence="9 10">CBS 83171</strain>
    </source>
</reference>
<feature type="transmembrane region" description="Helical" evidence="7">
    <location>
        <begin position="245"/>
        <end position="267"/>
    </location>
</feature>
<keyword evidence="4 7" id="KW-0472">Membrane</keyword>
<evidence type="ECO:0000256" key="1">
    <source>
        <dbReference type="ARBA" id="ARBA00004141"/>
    </source>
</evidence>
<dbReference type="EMBL" id="JAQQWM010000001">
    <property type="protein sequence ID" value="KAK8084052.1"/>
    <property type="molecule type" value="Genomic_DNA"/>
</dbReference>
<evidence type="ECO:0000256" key="6">
    <source>
        <dbReference type="SAM" id="MobiDB-lite"/>
    </source>
</evidence>
<evidence type="ECO:0000256" key="4">
    <source>
        <dbReference type="ARBA" id="ARBA00023136"/>
    </source>
</evidence>
<organism evidence="9 10">
    <name type="scientific">Apiospora saccharicola</name>
    <dbReference type="NCBI Taxonomy" id="335842"/>
    <lineage>
        <taxon>Eukaryota</taxon>
        <taxon>Fungi</taxon>
        <taxon>Dikarya</taxon>
        <taxon>Ascomycota</taxon>
        <taxon>Pezizomycotina</taxon>
        <taxon>Sordariomycetes</taxon>
        <taxon>Xylariomycetidae</taxon>
        <taxon>Amphisphaeriales</taxon>
        <taxon>Apiosporaceae</taxon>
        <taxon>Apiospora</taxon>
    </lineage>
</organism>
<sequence length="407" mass="45197">MTSYPRTFYNFVTFDVIFATASVYIALNLTVIGLRLFSSWKRHGRFAWGDWCGFAATMFTLSMAIIMLIGAGTRTIGRHDQAEDIQTSMIDYKASHHHHPCDYADSHAYGVARQLHFAYNIIFTLAVGFIRLTLLFLYLKLFLHHPLYPAIQALIALVIAWVGCYIVLAFGCGKAPGRSRMSPSDVSSRLCPGFNMGAAAQQKIGFSVALTDCVIDVVMFLLPLYPALQVLKMNMRGRNEIWVSFVFLLGIFSITASIIKMAIFTVINNPIGTSSHDIMVSSRMTNDTVVTKEATLLGINDVNAFLLSTGEVHLDPDHHHRAKDAAAESQIAPGSDAGPDGCAPNKNRRDGEWSAVAEHRRARRDVAPRDTTRTGLRPSAWFCDVSTICLACLACKLRHGMRDRFWN</sequence>
<dbReference type="PANTHER" id="PTHR33048:SF47">
    <property type="entry name" value="INTEGRAL MEMBRANE PROTEIN-RELATED"/>
    <property type="match status" value="1"/>
</dbReference>
<comment type="similarity">
    <text evidence="5">Belongs to the SAT4 family.</text>
</comment>
<evidence type="ECO:0000256" key="3">
    <source>
        <dbReference type="ARBA" id="ARBA00022989"/>
    </source>
</evidence>
<comment type="caution">
    <text evidence="9">The sequence shown here is derived from an EMBL/GenBank/DDBJ whole genome shotgun (WGS) entry which is preliminary data.</text>
</comment>
<proteinExistence type="inferred from homology"/>
<accession>A0ABR1WLZ2</accession>
<feature type="transmembrane region" description="Helical" evidence="7">
    <location>
        <begin position="46"/>
        <end position="69"/>
    </location>
</feature>
<protein>
    <recommendedName>
        <fullName evidence="8">Rhodopsin domain-containing protein</fullName>
    </recommendedName>
</protein>
<keyword evidence="3 7" id="KW-1133">Transmembrane helix</keyword>
<dbReference type="InterPro" id="IPR052337">
    <property type="entry name" value="SAT4-like"/>
</dbReference>
<dbReference type="InterPro" id="IPR049326">
    <property type="entry name" value="Rhodopsin_dom_fungi"/>
</dbReference>
<evidence type="ECO:0000259" key="8">
    <source>
        <dbReference type="Pfam" id="PF20684"/>
    </source>
</evidence>
<feature type="transmembrane region" description="Helical" evidence="7">
    <location>
        <begin position="12"/>
        <end position="34"/>
    </location>
</feature>
<dbReference type="Pfam" id="PF20684">
    <property type="entry name" value="Fung_rhodopsin"/>
    <property type="match status" value="1"/>
</dbReference>
<name>A0ABR1WLZ2_9PEZI</name>
<feature type="transmembrane region" description="Helical" evidence="7">
    <location>
        <begin position="117"/>
        <end position="139"/>
    </location>
</feature>
<feature type="domain" description="Rhodopsin" evidence="8">
    <location>
        <begin position="34"/>
        <end position="269"/>
    </location>
</feature>
<gene>
    <name evidence="9" type="ORF">PG996_002833</name>
</gene>
<evidence type="ECO:0000256" key="5">
    <source>
        <dbReference type="ARBA" id="ARBA00038359"/>
    </source>
</evidence>
<evidence type="ECO:0000313" key="9">
    <source>
        <dbReference type="EMBL" id="KAK8084052.1"/>
    </source>
</evidence>
<feature type="region of interest" description="Disordered" evidence="6">
    <location>
        <begin position="318"/>
        <end position="371"/>
    </location>
</feature>
<keyword evidence="10" id="KW-1185">Reference proteome</keyword>
<feature type="transmembrane region" description="Helical" evidence="7">
    <location>
        <begin position="151"/>
        <end position="172"/>
    </location>
</feature>
<dbReference type="PANTHER" id="PTHR33048">
    <property type="entry name" value="PTH11-LIKE INTEGRAL MEMBRANE PROTEIN (AFU_ORTHOLOGUE AFUA_5G11245)"/>
    <property type="match status" value="1"/>
</dbReference>
<dbReference type="Proteomes" id="UP001446871">
    <property type="component" value="Unassembled WGS sequence"/>
</dbReference>
<evidence type="ECO:0000256" key="7">
    <source>
        <dbReference type="SAM" id="Phobius"/>
    </source>
</evidence>
<comment type="subcellular location">
    <subcellularLocation>
        <location evidence="1">Membrane</location>
        <topology evidence="1">Multi-pass membrane protein</topology>
    </subcellularLocation>
</comment>
<keyword evidence="2 7" id="KW-0812">Transmembrane</keyword>